<feature type="region of interest" description="Disordered" evidence="2">
    <location>
        <begin position="1"/>
        <end position="164"/>
    </location>
</feature>
<feature type="region of interest" description="Disordered" evidence="2">
    <location>
        <begin position="648"/>
        <end position="732"/>
    </location>
</feature>
<dbReference type="AlphaFoldDB" id="A0A6J5V3G4"/>
<feature type="compositionally biased region" description="Basic and acidic residues" evidence="2">
    <location>
        <begin position="276"/>
        <end position="298"/>
    </location>
</feature>
<dbReference type="OrthoDB" id="411372at2759"/>
<dbReference type="Pfam" id="PF14608">
    <property type="entry name" value="zf-CCCH_2"/>
    <property type="match status" value="2"/>
</dbReference>
<accession>A0A6J5V3G4</accession>
<sequence length="900" mass="100057">MSRSSRKRSSKWDLAEEPQFEDANVQDNGWMGKPGRPFHHKESGREWLSSELSGSNGSKWSGLETNDMQRSKHDLGLASREPLPGSRGSHKIESINKGSNRYMDDSMVWDGDGNCSTRMSPGLDEWRQHRSRSPKSGWSRSLRGRSRSWSRSRSRSQSWSRSPDRGYRRESVFLDRNRSRSGVSAQLCKDFTAGRCRRASDCQFLHEGSSNYDDSWESRHRKGGASKYSPDTGDYPLKSGRSSVYCTDFAKGKCRRGSSCKFDHHRASDGYSKGSMNERENERRKRDASTERGADRVPHRSGDIPCKFFAAGNCRNKKYCRFSHHIQARVSPERKSRDGRWGLSDAGPAWDGPKWSDTVALSDASKLTADNNGNISVPELRPSAWSMDDNRWGHGLNNDNQKCADPSVIHEAAQRNEKDTHLWKEDNVGAHVGPPKSRDTEKWLGDMSPDWNYTVQSSNHVGKEEHSGNALGSEPSSQVHGAASIMQPMIAERSNFLQNKDMREDIPLPYDDRNPIEKNASSRNDLNVSANIMPRQSFDNSGQSSSAFPFSGLSTVRQSQTLIPTHPQGGGIVKSPQDTLSSESKSVIKLDIGDAKTSLVTGIPQVPNVVGDKELVQLTNLSASLAQFLGNHQQHSQYFAVLNSQNAPPPLAKSEGSSEQLSAAAIQPDPVISEKPYDPIHDSRELRNSNNPVFLLPNKGENTSVDGKVDKPSNVVSPSSFPSGANGNDYLQAHNSVEPKQKNFQLSQLEPLAKSDIVKGNSEFGAQESKNVKEESKSPDIGPLEGTEKDGAEEGKKSKEVKGSRAFKFALVEFVKDLLKPTWKDGQINKDAYKTIVKKVVDKVTSTMQGANIPQTQEKIDHYLSFSKPKLTKLVQCFYNVNKVRLRIDSKNNNNEGYPS</sequence>
<evidence type="ECO:0000313" key="7">
    <source>
        <dbReference type="Proteomes" id="UP000507245"/>
    </source>
</evidence>
<dbReference type="EMBL" id="CAEKDK010000006">
    <property type="protein sequence ID" value="CAB4283476.1"/>
    <property type="molecule type" value="Genomic_DNA"/>
</dbReference>
<keyword evidence="7" id="KW-1185">Reference proteome</keyword>
<evidence type="ECO:0000313" key="4">
    <source>
        <dbReference type="EMBL" id="CAB4283476.1"/>
    </source>
</evidence>
<dbReference type="GO" id="GO:0008270">
    <property type="term" value="F:zinc ion binding"/>
    <property type="evidence" value="ECO:0007669"/>
    <property type="project" value="UniProtKB-KW"/>
</dbReference>
<dbReference type="InterPro" id="IPR000571">
    <property type="entry name" value="Znf_CCCH"/>
</dbReference>
<dbReference type="PANTHER" id="PTHR36886">
    <property type="entry name" value="PROTEIN FRIGIDA-ESSENTIAL 1"/>
    <property type="match status" value="1"/>
</dbReference>
<feature type="domain" description="C3H1-type" evidence="3">
    <location>
        <begin position="300"/>
        <end position="327"/>
    </location>
</feature>
<dbReference type="SMART" id="SM00356">
    <property type="entry name" value="ZnF_C3H1"/>
    <property type="match status" value="3"/>
</dbReference>
<reference evidence="4 6" key="2">
    <citation type="submission" date="2020-05" db="EMBL/GenBank/DDBJ databases">
        <authorList>
            <person name="Campoy J."/>
            <person name="Schneeberger K."/>
            <person name="Spophaly S."/>
        </authorList>
    </citation>
    <scope>NUCLEOTIDE SEQUENCE [LARGE SCALE GENOMIC DNA]</scope>
    <source>
        <strain evidence="4">PruArmRojPasFocal</strain>
    </source>
</reference>
<feature type="zinc finger region" description="C3H1-type" evidence="1">
    <location>
        <begin position="182"/>
        <end position="209"/>
    </location>
</feature>
<feature type="region of interest" description="Disordered" evidence="2">
    <location>
        <begin position="271"/>
        <end position="298"/>
    </location>
</feature>
<dbReference type="InterPro" id="IPR052650">
    <property type="entry name" value="Zinc_finger_CCCH"/>
</dbReference>
<reference evidence="7" key="1">
    <citation type="journal article" date="2020" name="Genome Biol.">
        <title>Gamete binning: chromosome-level and haplotype-resolved genome assembly enabled by high-throughput single-cell sequencing of gamete genomes.</title>
        <authorList>
            <person name="Campoy J.A."/>
            <person name="Sun H."/>
            <person name="Goel M."/>
            <person name="Jiao W.-B."/>
            <person name="Folz-Donahue K."/>
            <person name="Wang N."/>
            <person name="Rubio M."/>
            <person name="Liu C."/>
            <person name="Kukat C."/>
            <person name="Ruiz D."/>
            <person name="Huettel B."/>
            <person name="Schneeberger K."/>
        </authorList>
    </citation>
    <scope>NUCLEOTIDE SEQUENCE [LARGE SCALE GENOMIC DNA]</scope>
    <source>
        <strain evidence="7">cv. Rojo Pasion</strain>
    </source>
</reference>
<feature type="region of interest" description="Disordered" evidence="2">
    <location>
        <begin position="762"/>
        <end position="799"/>
    </location>
</feature>
<keyword evidence="1" id="KW-0863">Zinc-finger</keyword>
<protein>
    <recommendedName>
        <fullName evidence="3">C3H1-type domain-containing protein</fullName>
    </recommendedName>
</protein>
<evidence type="ECO:0000259" key="3">
    <source>
        <dbReference type="PROSITE" id="PS50103"/>
    </source>
</evidence>
<keyword evidence="1" id="KW-0862">Zinc</keyword>
<keyword evidence="1" id="KW-0479">Metal-binding</keyword>
<evidence type="ECO:0000313" key="5">
    <source>
        <dbReference type="EMBL" id="CAB4313900.1"/>
    </source>
</evidence>
<feature type="compositionally biased region" description="Basic residues" evidence="2">
    <location>
        <begin position="142"/>
        <end position="154"/>
    </location>
</feature>
<evidence type="ECO:0000256" key="2">
    <source>
        <dbReference type="SAM" id="MobiDB-lite"/>
    </source>
</evidence>
<feature type="compositionally biased region" description="Basic and acidic residues" evidence="2">
    <location>
        <begin position="675"/>
        <end position="687"/>
    </location>
</feature>
<feature type="region of interest" description="Disordered" evidence="2">
    <location>
        <begin position="459"/>
        <end position="481"/>
    </location>
</feature>
<evidence type="ECO:0000256" key="1">
    <source>
        <dbReference type="PROSITE-ProRule" id="PRU00723"/>
    </source>
</evidence>
<proteinExistence type="predicted"/>
<dbReference type="InterPro" id="IPR057031">
    <property type="entry name" value="SFR19-like_C"/>
</dbReference>
<feature type="compositionally biased region" description="Polar residues" evidence="2">
    <location>
        <begin position="50"/>
        <end position="66"/>
    </location>
</feature>
<feature type="compositionally biased region" description="Basic and acidic residues" evidence="2">
    <location>
        <begin position="786"/>
        <end position="799"/>
    </location>
</feature>
<dbReference type="Pfam" id="PF00642">
    <property type="entry name" value="zf-CCCH"/>
    <property type="match status" value="1"/>
</dbReference>
<organism evidence="4 6">
    <name type="scientific">Prunus armeniaca</name>
    <name type="common">Apricot</name>
    <name type="synonym">Armeniaca vulgaris</name>
    <dbReference type="NCBI Taxonomy" id="36596"/>
    <lineage>
        <taxon>Eukaryota</taxon>
        <taxon>Viridiplantae</taxon>
        <taxon>Streptophyta</taxon>
        <taxon>Embryophyta</taxon>
        <taxon>Tracheophyta</taxon>
        <taxon>Spermatophyta</taxon>
        <taxon>Magnoliopsida</taxon>
        <taxon>eudicotyledons</taxon>
        <taxon>Gunneridae</taxon>
        <taxon>Pentapetalae</taxon>
        <taxon>rosids</taxon>
        <taxon>fabids</taxon>
        <taxon>Rosales</taxon>
        <taxon>Rosaceae</taxon>
        <taxon>Amygdaloideae</taxon>
        <taxon>Amygdaleae</taxon>
        <taxon>Prunus</taxon>
    </lineage>
</organism>
<dbReference type="EMBL" id="CAEKKB010000006">
    <property type="protein sequence ID" value="CAB4313900.1"/>
    <property type="molecule type" value="Genomic_DNA"/>
</dbReference>
<gene>
    <name evidence="4" type="ORF">CURHAP_LOCUS38051</name>
    <name evidence="5" type="ORF">ORAREDHAP_LOCUS37567</name>
</gene>
<dbReference type="Gene3D" id="3.30.1370.210">
    <property type="match status" value="2"/>
</dbReference>
<dbReference type="PANTHER" id="PTHR36886:SF8">
    <property type="entry name" value="ZINC FINGER CCCH DOMAIN-CONTAINING PROTEIN 38"/>
    <property type="match status" value="1"/>
</dbReference>
<feature type="domain" description="C3H1-type" evidence="3">
    <location>
        <begin position="182"/>
        <end position="209"/>
    </location>
</feature>
<dbReference type="Proteomes" id="UP000507245">
    <property type="component" value="Unassembled WGS sequence"/>
</dbReference>
<evidence type="ECO:0000313" key="6">
    <source>
        <dbReference type="Proteomes" id="UP000507222"/>
    </source>
</evidence>
<dbReference type="Proteomes" id="UP000507222">
    <property type="component" value="Unassembled WGS sequence"/>
</dbReference>
<feature type="domain" description="C3H1-type" evidence="3">
    <location>
        <begin position="240"/>
        <end position="267"/>
    </location>
</feature>
<feature type="compositionally biased region" description="Low complexity" evidence="2">
    <location>
        <begin position="712"/>
        <end position="723"/>
    </location>
</feature>
<dbReference type="Pfam" id="PF23030">
    <property type="entry name" value="SCAF11-like_C"/>
    <property type="match status" value="1"/>
</dbReference>
<feature type="zinc finger region" description="C3H1-type" evidence="1">
    <location>
        <begin position="300"/>
        <end position="327"/>
    </location>
</feature>
<name>A0A6J5V3G4_PRUAR</name>
<feature type="zinc finger region" description="C3H1-type" evidence="1">
    <location>
        <begin position="240"/>
        <end position="267"/>
    </location>
</feature>
<dbReference type="PROSITE" id="PS50103">
    <property type="entry name" value="ZF_C3H1"/>
    <property type="match status" value="3"/>
</dbReference>
<feature type="region of interest" description="Disordered" evidence="2">
    <location>
        <begin position="210"/>
        <end position="234"/>
    </location>
</feature>